<keyword evidence="3" id="KW-1185">Reference proteome</keyword>
<sequence length="167" mass="18929">DRLTHVIFNLYLQVTWGTLLALLVPDLRDYSAFLEVENFYFEHYALLLFPLYLTIQGRFIVWRPTWEGAIAGFLALSFYHSGVLAPLALITGRNLNYMLSPPPGTLISTAGWYRLIMYGFGLAFTFIQRYVFVEGALWILRFQYPPLQGRGDVGPGLSGKGSRLKAA</sequence>
<protein>
    <submittedName>
        <fullName evidence="2">Uncharacterized protein</fullName>
    </submittedName>
</protein>
<feature type="non-terminal residue" evidence="2">
    <location>
        <position position="1"/>
    </location>
</feature>
<dbReference type="InterPro" id="IPR026508">
    <property type="entry name" value="TMEM164"/>
</dbReference>
<dbReference type="PANTHER" id="PTHR20948">
    <property type="entry name" value="TRANSMEMBRANE PROTEIN 164"/>
    <property type="match status" value="1"/>
</dbReference>
<feature type="transmembrane region" description="Helical" evidence="1">
    <location>
        <begin position="68"/>
        <end position="91"/>
    </location>
</feature>
<keyword evidence="1" id="KW-0472">Membrane</keyword>
<feature type="transmembrane region" description="Helical" evidence="1">
    <location>
        <begin position="7"/>
        <end position="24"/>
    </location>
</feature>
<proteinExistence type="predicted"/>
<keyword evidence="1" id="KW-0812">Transmembrane</keyword>
<feature type="transmembrane region" description="Helical" evidence="1">
    <location>
        <begin position="111"/>
        <end position="132"/>
    </location>
</feature>
<name>A0A4P9Y3V7_9FUNG</name>
<evidence type="ECO:0000313" key="3">
    <source>
        <dbReference type="Proteomes" id="UP000267251"/>
    </source>
</evidence>
<dbReference type="Pfam" id="PF14808">
    <property type="entry name" value="TMEM164"/>
    <property type="match status" value="1"/>
</dbReference>
<feature type="transmembrane region" description="Helical" evidence="1">
    <location>
        <begin position="44"/>
        <end position="61"/>
    </location>
</feature>
<organism evidence="2 3">
    <name type="scientific">Piptocephalis cylindrospora</name>
    <dbReference type="NCBI Taxonomy" id="1907219"/>
    <lineage>
        <taxon>Eukaryota</taxon>
        <taxon>Fungi</taxon>
        <taxon>Fungi incertae sedis</taxon>
        <taxon>Zoopagomycota</taxon>
        <taxon>Zoopagomycotina</taxon>
        <taxon>Zoopagomycetes</taxon>
        <taxon>Zoopagales</taxon>
        <taxon>Piptocephalidaceae</taxon>
        <taxon>Piptocephalis</taxon>
    </lineage>
</organism>
<evidence type="ECO:0000256" key="1">
    <source>
        <dbReference type="SAM" id="Phobius"/>
    </source>
</evidence>
<keyword evidence="1" id="KW-1133">Transmembrane helix</keyword>
<dbReference type="PANTHER" id="PTHR20948:SF2">
    <property type="entry name" value="TRANSMEMBRANE PROTEIN 164"/>
    <property type="match status" value="1"/>
</dbReference>
<dbReference type="EMBL" id="KZ988313">
    <property type="protein sequence ID" value="RKP12490.1"/>
    <property type="molecule type" value="Genomic_DNA"/>
</dbReference>
<dbReference type="OrthoDB" id="17328at2759"/>
<dbReference type="AlphaFoldDB" id="A0A4P9Y3V7"/>
<dbReference type="Proteomes" id="UP000267251">
    <property type="component" value="Unassembled WGS sequence"/>
</dbReference>
<accession>A0A4P9Y3V7</accession>
<evidence type="ECO:0000313" key="2">
    <source>
        <dbReference type="EMBL" id="RKP12490.1"/>
    </source>
</evidence>
<reference evidence="3" key="1">
    <citation type="journal article" date="2018" name="Nat. Microbiol.">
        <title>Leveraging single-cell genomics to expand the fungal tree of life.</title>
        <authorList>
            <person name="Ahrendt S.R."/>
            <person name="Quandt C.A."/>
            <person name="Ciobanu D."/>
            <person name="Clum A."/>
            <person name="Salamov A."/>
            <person name="Andreopoulos B."/>
            <person name="Cheng J.F."/>
            <person name="Woyke T."/>
            <person name="Pelin A."/>
            <person name="Henrissat B."/>
            <person name="Reynolds N.K."/>
            <person name="Benny G.L."/>
            <person name="Smith M.E."/>
            <person name="James T.Y."/>
            <person name="Grigoriev I.V."/>
        </authorList>
    </citation>
    <scope>NUCLEOTIDE SEQUENCE [LARGE SCALE GENOMIC DNA]</scope>
</reference>
<gene>
    <name evidence="2" type="ORF">BJ684DRAFT_20977</name>
</gene>